<proteinExistence type="predicted"/>
<organism evidence="2 3">
    <name type="scientific">Sphagnum jensenii</name>
    <dbReference type="NCBI Taxonomy" id="128206"/>
    <lineage>
        <taxon>Eukaryota</taxon>
        <taxon>Viridiplantae</taxon>
        <taxon>Streptophyta</taxon>
        <taxon>Embryophyta</taxon>
        <taxon>Bryophyta</taxon>
        <taxon>Sphagnophytina</taxon>
        <taxon>Sphagnopsida</taxon>
        <taxon>Sphagnales</taxon>
        <taxon>Sphagnaceae</taxon>
        <taxon>Sphagnum</taxon>
    </lineage>
</organism>
<feature type="chain" id="PRO_5045592282" evidence="1">
    <location>
        <begin position="31"/>
        <end position="110"/>
    </location>
</feature>
<gene>
    <name evidence="2" type="ORF">CSSPJE1EN1_LOCUS14324</name>
</gene>
<evidence type="ECO:0000313" key="2">
    <source>
        <dbReference type="EMBL" id="CAK9268846.1"/>
    </source>
</evidence>
<name>A0ABP0WRQ5_9BRYO</name>
<protein>
    <submittedName>
        <fullName evidence="2">Uncharacterized protein</fullName>
    </submittedName>
</protein>
<sequence length="110" mass="11676">MGRSYMLLISSPSMSLVVALLMMFVSDVLSQTGLAPASSSCWEYESESYVEDNAVNALYTGWGILSAMGGDNNCSNPCSCGWEGVICVQFVQPAVAPGSCTLYTTRVIAL</sequence>
<evidence type="ECO:0000313" key="3">
    <source>
        <dbReference type="Proteomes" id="UP001497444"/>
    </source>
</evidence>
<reference evidence="2 3" key="1">
    <citation type="submission" date="2024-02" db="EMBL/GenBank/DDBJ databases">
        <authorList>
            <consortium name="ELIXIR-Norway"/>
            <consortium name="Elixir Norway"/>
        </authorList>
    </citation>
    <scope>NUCLEOTIDE SEQUENCE [LARGE SCALE GENOMIC DNA]</scope>
</reference>
<keyword evidence="3" id="KW-1185">Reference proteome</keyword>
<evidence type="ECO:0000256" key="1">
    <source>
        <dbReference type="SAM" id="SignalP"/>
    </source>
</evidence>
<accession>A0ABP0WRQ5</accession>
<feature type="signal peptide" evidence="1">
    <location>
        <begin position="1"/>
        <end position="30"/>
    </location>
</feature>
<dbReference type="EMBL" id="OZ020097">
    <property type="protein sequence ID" value="CAK9268846.1"/>
    <property type="molecule type" value="Genomic_DNA"/>
</dbReference>
<keyword evidence="1" id="KW-0732">Signal</keyword>
<dbReference type="Proteomes" id="UP001497444">
    <property type="component" value="Chromosome 2"/>
</dbReference>